<dbReference type="SMART" id="SM00028">
    <property type="entry name" value="TPR"/>
    <property type="match status" value="16"/>
</dbReference>
<feature type="compositionally biased region" description="Low complexity" evidence="4">
    <location>
        <begin position="221"/>
        <end position="232"/>
    </location>
</feature>
<keyword evidence="6" id="KW-1185">Reference proteome</keyword>
<proteinExistence type="predicted"/>
<feature type="compositionally biased region" description="Acidic residues" evidence="4">
    <location>
        <begin position="147"/>
        <end position="169"/>
    </location>
</feature>
<dbReference type="SUPFAM" id="SSF52540">
    <property type="entry name" value="P-loop containing nucleoside triphosphate hydrolases"/>
    <property type="match status" value="1"/>
</dbReference>
<comment type="caution">
    <text evidence="5">The sequence shown here is derived from an EMBL/GenBank/DDBJ whole genome shotgun (WGS) entry which is preliminary data.</text>
</comment>
<dbReference type="InterPro" id="IPR019734">
    <property type="entry name" value="TPR_rpt"/>
</dbReference>
<dbReference type="Gene3D" id="3.40.50.300">
    <property type="entry name" value="P-loop containing nucleotide triphosphate hydrolases"/>
    <property type="match status" value="1"/>
</dbReference>
<dbReference type="InterPro" id="IPR027417">
    <property type="entry name" value="P-loop_NTPase"/>
</dbReference>
<feature type="compositionally biased region" description="Basic and acidic residues" evidence="4">
    <location>
        <begin position="200"/>
        <end position="220"/>
    </location>
</feature>
<dbReference type="Pfam" id="PF13424">
    <property type="entry name" value="TPR_12"/>
    <property type="match status" value="4"/>
</dbReference>
<feature type="compositionally biased region" description="Basic residues" evidence="4">
    <location>
        <begin position="1"/>
        <end position="10"/>
    </location>
</feature>
<dbReference type="SUPFAM" id="SSF48452">
    <property type="entry name" value="TPR-like"/>
    <property type="match status" value="4"/>
</dbReference>
<feature type="repeat" description="TPR" evidence="3">
    <location>
        <begin position="1423"/>
        <end position="1456"/>
    </location>
</feature>
<feature type="compositionally biased region" description="Basic residues" evidence="4">
    <location>
        <begin position="338"/>
        <end position="353"/>
    </location>
</feature>
<feature type="region of interest" description="Disordered" evidence="4">
    <location>
        <begin position="125"/>
        <end position="232"/>
    </location>
</feature>
<organism evidence="5 6">
    <name type="scientific">Cyclotella atomus</name>
    <dbReference type="NCBI Taxonomy" id="382360"/>
    <lineage>
        <taxon>Eukaryota</taxon>
        <taxon>Sar</taxon>
        <taxon>Stramenopiles</taxon>
        <taxon>Ochrophyta</taxon>
        <taxon>Bacillariophyta</taxon>
        <taxon>Coscinodiscophyceae</taxon>
        <taxon>Thalassiosirophycidae</taxon>
        <taxon>Stephanodiscales</taxon>
        <taxon>Stephanodiscaceae</taxon>
        <taxon>Cyclotella</taxon>
    </lineage>
</organism>
<feature type="repeat" description="TPR" evidence="3">
    <location>
        <begin position="1463"/>
        <end position="1496"/>
    </location>
</feature>
<feature type="region of interest" description="Disordered" evidence="4">
    <location>
        <begin position="1"/>
        <end position="70"/>
    </location>
</feature>
<protein>
    <submittedName>
        <fullName evidence="5">Uncharacterized protein</fullName>
    </submittedName>
</protein>
<reference evidence="5 6" key="1">
    <citation type="submission" date="2024-10" db="EMBL/GenBank/DDBJ databases">
        <title>Updated reference genomes for cyclostephanoid diatoms.</title>
        <authorList>
            <person name="Roberts W.R."/>
            <person name="Alverson A.J."/>
        </authorList>
    </citation>
    <scope>NUCLEOTIDE SEQUENCE [LARGE SCALE GENOMIC DNA]</scope>
    <source>
        <strain evidence="5 6">AJA010-31</strain>
    </source>
</reference>
<dbReference type="InterPro" id="IPR011990">
    <property type="entry name" value="TPR-like_helical_dom_sf"/>
</dbReference>
<keyword evidence="2 3" id="KW-0802">TPR repeat</keyword>
<dbReference type="Proteomes" id="UP001530400">
    <property type="component" value="Unassembled WGS sequence"/>
</dbReference>
<feature type="compositionally biased region" description="Basic residues" evidence="4">
    <location>
        <begin position="311"/>
        <end position="320"/>
    </location>
</feature>
<evidence type="ECO:0000256" key="2">
    <source>
        <dbReference type="ARBA" id="ARBA00022803"/>
    </source>
</evidence>
<evidence type="ECO:0000313" key="5">
    <source>
        <dbReference type="EMBL" id="KAL3764642.1"/>
    </source>
</evidence>
<gene>
    <name evidence="5" type="ORF">ACHAWO_010446</name>
</gene>
<feature type="compositionally biased region" description="Basic and acidic residues" evidence="4">
    <location>
        <begin position="354"/>
        <end position="368"/>
    </location>
</feature>
<name>A0ABD3MMC1_9STRA</name>
<feature type="region of interest" description="Disordered" evidence="4">
    <location>
        <begin position="308"/>
        <end position="382"/>
    </location>
</feature>
<dbReference type="PANTHER" id="PTHR45641">
    <property type="entry name" value="TETRATRICOPEPTIDE REPEAT PROTEIN (AFU_ORTHOLOGUE AFUA_6G03870)"/>
    <property type="match status" value="1"/>
</dbReference>
<dbReference type="Gene3D" id="1.25.40.10">
    <property type="entry name" value="Tetratricopeptide repeat domain"/>
    <property type="match status" value="4"/>
</dbReference>
<evidence type="ECO:0000256" key="1">
    <source>
        <dbReference type="ARBA" id="ARBA00022737"/>
    </source>
</evidence>
<dbReference type="PANTHER" id="PTHR45641:SF19">
    <property type="entry name" value="NEPHROCYSTIN-3"/>
    <property type="match status" value="1"/>
</dbReference>
<dbReference type="PROSITE" id="PS50005">
    <property type="entry name" value="TPR"/>
    <property type="match status" value="2"/>
</dbReference>
<evidence type="ECO:0000313" key="6">
    <source>
        <dbReference type="Proteomes" id="UP001530400"/>
    </source>
</evidence>
<dbReference type="Pfam" id="PF13181">
    <property type="entry name" value="TPR_8"/>
    <property type="match status" value="1"/>
</dbReference>
<dbReference type="EMBL" id="JALLPJ020001415">
    <property type="protein sequence ID" value="KAL3764642.1"/>
    <property type="molecule type" value="Genomic_DNA"/>
</dbReference>
<accession>A0ABD3MMC1</accession>
<evidence type="ECO:0000256" key="3">
    <source>
        <dbReference type="PROSITE-ProRule" id="PRU00339"/>
    </source>
</evidence>
<keyword evidence="1" id="KW-0677">Repeat</keyword>
<feature type="compositionally biased region" description="Pro residues" evidence="4">
    <location>
        <begin position="28"/>
        <end position="45"/>
    </location>
</feature>
<sequence length="1647" mass="183305">MSSKKPIAKRRTSEIEEYDQTHNNNVSKPPPPPPSHTSLPPPPPASHRSPPTELLLQHGQRRSSRRSLGINSALEDAMGFVGGHNQSVIGANLDMIGSEDSGELAEDGGEEEDVMAVQDTQVHFGGKIKSDESLNDSKTTFDSVYEQQDENEGSDDDDDDDDESEEVEKEDAKTSRFLVNDVNSLDESDKTGSRKSNSKGSEEVKSIDRKSSSRGSEEAKSNNSPSIASASASIDGSISIEDIMVDNNHLSINRDQASLTSASASGSMTDGLTVMEKLKLAAKLDSATENMFLKELLETSIHDLEASARKSYSKKKRHKSSSGGSGRRSSGRRTPSSRSRKHHSSNKKMHRSRSHEGRLHNTSSEKPRGGSSEQRKLRKSVGDKCNTDFSVLSGMSATSTTAAIPKEVYRGIFSRVRGGEPLPRDHVVGGIVRKLLSVGNQEKEDIARNRVALVPSDENCTEGIGKTTLAGLVISRQDVRSRYCKAIAWVDMKHVSGDDQLDYDRYSAALYSILDQCGISSNRLTLSPYIKIQCEDAALSDIRMKNQMKEAYEAMGKVLSSSRNFPRKRKSEDDNTSILIVLDDVVNESDVEWFVFRSRGDKEVINDVLLTSTREMKGMISVPIPPWNEEESIKLVLMEANLQSNHPISKSVEMKEVVKKCLYHPLTMKYVGRWLNLKRTTGNKGFDELLMEIRSALDRAPSTSTPVDILYEVLGQAMAPLVKGKRANTIRLCFASLHAFFSREFCNPSIPLEVANEFFSSVVKSKGEELAEGGVLSCPLYRSHGRHAAKLVPEILGALGIFNITKHSTKEKSIQIDHEVIRGFGDHVLKDEKMHQVVNEAALKNWHVVYTQVYVDNWNDVHPDRAQTYALRYMPRHMIEAEMFDPAGELLSDKTFVKGRISTFGLVEGTKIHLRDVEAFCTKFSARHDCINAVLRVCEIMESVFMKKVNSDAGSTVRDSLVLDSARCLQMIGTFLGKVGLLDDAAKYCDKCVELVYGNSSEEAGSLLLNTAILYLESKRFESAREIMDLVVAIKSKFCGDQSVQHARSLCLLGDVLFEDSDYEGAESQYMKCINIIKASTANFPLDLAVAFFKMGMTDYERCYYDDAVKCFDKSSKFAENDLHLNHEYFVNVYCQMGSALMNNGSKSDAIYAFKQALSRSKEVKNKSHHLLVREHLVGGALHSIKGEHKEAVEKYRGAINMLQRHLPNDMKTNARVKSLIGAELIEMNENESAIEMYRENIQLAKQSVGTEHLDVANALVTMSSLEYSTGKTDRAARDLEEAVDIFKSRLGNCAKVASQLTDLGGYFKAAGDNEKSLDAYTNALLILNNMKDQKQELVRALLGLADLLHKKGQFKVALGHYNDCLHIQKSLYTETHEDVATTLYLMGVAKMNQGQYGKSLGYLNEAVDVMSALKGEVCPFNGDAYNLMGFVETKNGNHEDAMERFSDALRVRRALGNRLQEAETLKNMGNLRREKNEYNLAIDLYEECLGIITEEDGRDSESIIDVLIAMGNVASDMNLHDDAISHYKNALQKLLRHHDESHESIASLLQKMGMLQFRAGNLDSALLYLQKSIETYRELGGAAETNIIPALFVMGSIHNRLKHTQEAEEAWRDAFEVFGSVKGKVYLYPEIKMSLTELLDAKRGQL</sequence>
<evidence type="ECO:0000256" key="4">
    <source>
        <dbReference type="SAM" id="MobiDB-lite"/>
    </source>
</evidence>